<keyword evidence="1" id="KW-1133">Transmembrane helix</keyword>
<keyword evidence="1" id="KW-0812">Transmembrane</keyword>
<name>A0A928TY45_UNCKA</name>
<keyword evidence="1" id="KW-0472">Membrane</keyword>
<organism evidence="2 3">
    <name type="scientific">candidate division WWE3 bacterium</name>
    <dbReference type="NCBI Taxonomy" id="2053526"/>
    <lineage>
        <taxon>Bacteria</taxon>
        <taxon>Katanobacteria</taxon>
    </lineage>
</organism>
<evidence type="ECO:0000313" key="3">
    <source>
        <dbReference type="Proteomes" id="UP000710385"/>
    </source>
</evidence>
<dbReference type="EMBL" id="JABTTY010000002">
    <property type="protein sequence ID" value="MBE7525883.1"/>
    <property type="molecule type" value="Genomic_DNA"/>
</dbReference>
<evidence type="ECO:0000313" key="2">
    <source>
        <dbReference type="EMBL" id="MBE7525883.1"/>
    </source>
</evidence>
<dbReference type="AlphaFoldDB" id="A0A928TY45"/>
<accession>A0A928TY45</accession>
<gene>
    <name evidence="2" type="ORF">HS096_06265</name>
</gene>
<evidence type="ECO:0000256" key="1">
    <source>
        <dbReference type="SAM" id="Phobius"/>
    </source>
</evidence>
<feature type="transmembrane region" description="Helical" evidence="1">
    <location>
        <begin position="192"/>
        <end position="209"/>
    </location>
</feature>
<protein>
    <submittedName>
        <fullName evidence="2">Uncharacterized protein</fullName>
    </submittedName>
</protein>
<reference evidence="2" key="1">
    <citation type="submission" date="2020-05" db="EMBL/GenBank/DDBJ databases">
        <title>High-Quality Genomes of Partial-Nitritation/Anammox System by Hierarchical Clustering Based Hybrid Assembly.</title>
        <authorList>
            <person name="Liu L."/>
            <person name="Wang Y."/>
            <person name="Che Y."/>
            <person name="Chen Y."/>
            <person name="Xia Y."/>
            <person name="Luo R."/>
            <person name="Cheng S.H."/>
            <person name="Zheng C."/>
            <person name="Zhang T."/>
        </authorList>
    </citation>
    <scope>NUCLEOTIDE SEQUENCE</scope>
    <source>
        <strain evidence="2">H1_PAT1</strain>
    </source>
</reference>
<feature type="transmembrane region" description="Helical" evidence="1">
    <location>
        <begin position="12"/>
        <end position="34"/>
    </location>
</feature>
<dbReference type="Proteomes" id="UP000710385">
    <property type="component" value="Unassembled WGS sequence"/>
</dbReference>
<sequence>MRDSEPQSGLNFNFIVPIAMLVVLLLVPFSFNALMHMLMSKKHVNPVIMKLPVDSTVITIPSAVKQYESFEVTLNLETKHLAKFVNELVATASEGTGIQGISGVVSPDMKAEIAGDDFEIDRLGPQEPLSGYKGISSWRWRVTPQSSGEQELSFQLHLLTQNNAQTDTKVLGLAEAHVSVQSNTMEWVKRNGLLVTVLLSALAAVLYGLRRRYMRP</sequence>
<comment type="caution">
    <text evidence="2">The sequence shown here is derived from an EMBL/GenBank/DDBJ whole genome shotgun (WGS) entry which is preliminary data.</text>
</comment>
<proteinExistence type="predicted"/>